<evidence type="ECO:0000313" key="1">
    <source>
        <dbReference type="EMBL" id="SDA44006.1"/>
    </source>
</evidence>
<dbReference type="EMBL" id="FMXA01000006">
    <property type="protein sequence ID" value="SDA44006.1"/>
    <property type="molecule type" value="Genomic_DNA"/>
</dbReference>
<organism evidence="1 2">
    <name type="scientific">Allisonella histaminiformans</name>
    <dbReference type="NCBI Taxonomy" id="209880"/>
    <lineage>
        <taxon>Bacteria</taxon>
        <taxon>Bacillati</taxon>
        <taxon>Bacillota</taxon>
        <taxon>Negativicutes</taxon>
        <taxon>Veillonellales</taxon>
        <taxon>Veillonellaceae</taxon>
        <taxon>Allisonella</taxon>
    </lineage>
</organism>
<dbReference type="STRING" id="209880.SAMN02910343_00576"/>
<dbReference type="RefSeq" id="WP_091363657.1">
    <property type="nucleotide sequence ID" value="NZ_FMXA01000006.1"/>
</dbReference>
<gene>
    <name evidence="1" type="ORF">SAMN02910343_00576</name>
</gene>
<dbReference type="GeneID" id="87755615"/>
<proteinExistence type="predicted"/>
<protein>
    <submittedName>
        <fullName evidence="1">Uncharacterized protein</fullName>
    </submittedName>
</protein>
<sequence length="133" mass="15156">MTKATDMGIPFYYVNKNREDQLYGIYAITSENHGVDLVPSQSVKNARMESENHRKTVDVFLTLHYQMGKFHLEYNGSSLIVSPMDERAARWIKQNTSVSSARELLALSVNSAINELKVTPENLDAVYLNMQQK</sequence>
<evidence type="ECO:0000313" key="2">
    <source>
        <dbReference type="Proteomes" id="UP000199689"/>
    </source>
</evidence>
<keyword evidence="2" id="KW-1185">Reference proteome</keyword>
<reference evidence="1 2" key="1">
    <citation type="submission" date="2016-10" db="EMBL/GenBank/DDBJ databases">
        <authorList>
            <person name="de Groot N.N."/>
        </authorList>
    </citation>
    <scope>NUCLEOTIDE SEQUENCE [LARGE SCALE GENOMIC DNA]</scope>
    <source>
        <strain evidence="1 2">DSM 15230</strain>
    </source>
</reference>
<dbReference type="Proteomes" id="UP000199689">
    <property type="component" value="Unassembled WGS sequence"/>
</dbReference>
<dbReference type="OrthoDB" id="3684496at2"/>
<accession>A0A1G5VEZ0</accession>
<dbReference type="AlphaFoldDB" id="A0A1G5VEZ0"/>
<name>A0A1G5VEZ0_9FIRM</name>